<proteinExistence type="predicted"/>
<dbReference type="EMBL" id="WHUW01000007">
    <property type="protein sequence ID" value="KAF8443921.1"/>
    <property type="molecule type" value="Genomic_DNA"/>
</dbReference>
<dbReference type="Proteomes" id="UP001194468">
    <property type="component" value="Unassembled WGS sequence"/>
</dbReference>
<keyword evidence="2" id="KW-1185">Reference proteome</keyword>
<reference evidence="1" key="1">
    <citation type="submission" date="2019-10" db="EMBL/GenBank/DDBJ databases">
        <authorList>
            <consortium name="DOE Joint Genome Institute"/>
            <person name="Kuo A."/>
            <person name="Miyauchi S."/>
            <person name="Kiss E."/>
            <person name="Drula E."/>
            <person name="Kohler A."/>
            <person name="Sanchez-Garcia M."/>
            <person name="Andreopoulos B."/>
            <person name="Barry K.W."/>
            <person name="Bonito G."/>
            <person name="Buee M."/>
            <person name="Carver A."/>
            <person name="Chen C."/>
            <person name="Cichocki N."/>
            <person name="Clum A."/>
            <person name="Culley D."/>
            <person name="Crous P.W."/>
            <person name="Fauchery L."/>
            <person name="Girlanda M."/>
            <person name="Hayes R."/>
            <person name="Keri Z."/>
            <person name="LaButti K."/>
            <person name="Lipzen A."/>
            <person name="Lombard V."/>
            <person name="Magnuson J."/>
            <person name="Maillard F."/>
            <person name="Morin E."/>
            <person name="Murat C."/>
            <person name="Nolan M."/>
            <person name="Ohm R."/>
            <person name="Pangilinan J."/>
            <person name="Pereira M."/>
            <person name="Perotto S."/>
            <person name="Peter M."/>
            <person name="Riley R."/>
            <person name="Sitrit Y."/>
            <person name="Stielow B."/>
            <person name="Szollosi G."/>
            <person name="Zifcakova L."/>
            <person name="Stursova M."/>
            <person name="Spatafora J.W."/>
            <person name="Tedersoo L."/>
            <person name="Vaario L.-M."/>
            <person name="Yamada A."/>
            <person name="Yan M."/>
            <person name="Wang P."/>
            <person name="Xu J."/>
            <person name="Bruns T."/>
            <person name="Baldrian P."/>
            <person name="Vilgalys R."/>
            <person name="Henrissat B."/>
            <person name="Grigoriev I.V."/>
            <person name="Hibbett D."/>
            <person name="Nagy L.G."/>
            <person name="Martin F.M."/>
        </authorList>
    </citation>
    <scope>NUCLEOTIDE SEQUENCE</scope>
    <source>
        <strain evidence="1">BED1</strain>
    </source>
</reference>
<accession>A0AAD4BZF2</accession>
<evidence type="ECO:0000313" key="2">
    <source>
        <dbReference type="Proteomes" id="UP001194468"/>
    </source>
</evidence>
<feature type="non-terminal residue" evidence="1">
    <location>
        <position position="129"/>
    </location>
</feature>
<gene>
    <name evidence="1" type="ORF">L210DRAFT_163357</name>
</gene>
<dbReference type="AlphaFoldDB" id="A0AAD4BZF2"/>
<comment type="caution">
    <text evidence="1">The sequence shown here is derived from an EMBL/GenBank/DDBJ whole genome shotgun (WGS) entry which is preliminary data.</text>
</comment>
<evidence type="ECO:0000313" key="1">
    <source>
        <dbReference type="EMBL" id="KAF8443921.1"/>
    </source>
</evidence>
<protein>
    <submittedName>
        <fullName evidence="1">Uncharacterized protein</fullName>
    </submittedName>
</protein>
<organism evidence="1 2">
    <name type="scientific">Boletus edulis BED1</name>
    <dbReference type="NCBI Taxonomy" id="1328754"/>
    <lineage>
        <taxon>Eukaryota</taxon>
        <taxon>Fungi</taxon>
        <taxon>Dikarya</taxon>
        <taxon>Basidiomycota</taxon>
        <taxon>Agaricomycotina</taxon>
        <taxon>Agaricomycetes</taxon>
        <taxon>Agaricomycetidae</taxon>
        <taxon>Boletales</taxon>
        <taxon>Boletineae</taxon>
        <taxon>Boletaceae</taxon>
        <taxon>Boletoideae</taxon>
        <taxon>Boletus</taxon>
    </lineage>
</organism>
<sequence length="129" mass="14468">MLNPKAPLPNNQCPPCHPKVVHRQHTLVPLLFVLPLKNTLENLNLKMTFPARLSDHSEYDSIREAEGIAADTTPRCKSTKTSTDHAMPSFKYFRSRPALYLKGFISELAHSIGVSSPLFTCYLLSSFLV</sequence>
<reference evidence="1" key="2">
    <citation type="journal article" date="2020" name="Nat. Commun.">
        <title>Large-scale genome sequencing of mycorrhizal fungi provides insights into the early evolution of symbiotic traits.</title>
        <authorList>
            <person name="Miyauchi S."/>
            <person name="Kiss E."/>
            <person name="Kuo A."/>
            <person name="Drula E."/>
            <person name="Kohler A."/>
            <person name="Sanchez-Garcia M."/>
            <person name="Morin E."/>
            <person name="Andreopoulos B."/>
            <person name="Barry K.W."/>
            <person name="Bonito G."/>
            <person name="Buee M."/>
            <person name="Carver A."/>
            <person name="Chen C."/>
            <person name="Cichocki N."/>
            <person name="Clum A."/>
            <person name="Culley D."/>
            <person name="Crous P.W."/>
            <person name="Fauchery L."/>
            <person name="Girlanda M."/>
            <person name="Hayes R.D."/>
            <person name="Keri Z."/>
            <person name="LaButti K."/>
            <person name="Lipzen A."/>
            <person name="Lombard V."/>
            <person name="Magnuson J."/>
            <person name="Maillard F."/>
            <person name="Murat C."/>
            <person name="Nolan M."/>
            <person name="Ohm R.A."/>
            <person name="Pangilinan J."/>
            <person name="Pereira M.F."/>
            <person name="Perotto S."/>
            <person name="Peter M."/>
            <person name="Pfister S."/>
            <person name="Riley R."/>
            <person name="Sitrit Y."/>
            <person name="Stielow J.B."/>
            <person name="Szollosi G."/>
            <person name="Zifcakova L."/>
            <person name="Stursova M."/>
            <person name="Spatafora J.W."/>
            <person name="Tedersoo L."/>
            <person name="Vaario L.M."/>
            <person name="Yamada A."/>
            <person name="Yan M."/>
            <person name="Wang P."/>
            <person name="Xu J."/>
            <person name="Bruns T."/>
            <person name="Baldrian P."/>
            <person name="Vilgalys R."/>
            <person name="Dunand C."/>
            <person name="Henrissat B."/>
            <person name="Grigoriev I.V."/>
            <person name="Hibbett D."/>
            <person name="Nagy L.G."/>
            <person name="Martin F.M."/>
        </authorList>
    </citation>
    <scope>NUCLEOTIDE SEQUENCE</scope>
    <source>
        <strain evidence="1">BED1</strain>
    </source>
</reference>
<name>A0AAD4BZF2_BOLED</name>